<dbReference type="InterPro" id="IPR009056">
    <property type="entry name" value="Cyt_c-like_dom"/>
</dbReference>
<reference evidence="6 7" key="1">
    <citation type="submission" date="2023-09" db="EMBL/GenBank/DDBJ databases">
        <authorList>
            <person name="Rey-Velasco X."/>
        </authorList>
    </citation>
    <scope>NUCLEOTIDE SEQUENCE [LARGE SCALE GENOMIC DNA]</scope>
    <source>
        <strain evidence="6 7">W335</strain>
    </source>
</reference>
<dbReference type="Gene3D" id="1.10.760.10">
    <property type="entry name" value="Cytochrome c-like domain"/>
    <property type="match status" value="1"/>
</dbReference>
<protein>
    <recommendedName>
        <fullName evidence="5">Cytochrome c domain-containing protein</fullName>
    </recommendedName>
</protein>
<evidence type="ECO:0000313" key="7">
    <source>
        <dbReference type="Proteomes" id="UP001251857"/>
    </source>
</evidence>
<sequence length="103" mass="10726">MHTSTHILRIILLMAAAVTGCSDDPAPPPAPPLALACLGCHGPAGRSEGDIPDLAGMPRERFLARMAEFAAGGGDVMNRVAPAYGPQELARLADYFAELESTP</sequence>
<evidence type="ECO:0000256" key="1">
    <source>
        <dbReference type="ARBA" id="ARBA00022617"/>
    </source>
</evidence>
<keyword evidence="1 4" id="KW-0349">Heme</keyword>
<keyword evidence="2 4" id="KW-0479">Metal-binding</keyword>
<dbReference type="SUPFAM" id="SSF46626">
    <property type="entry name" value="Cytochrome c"/>
    <property type="match status" value="1"/>
</dbReference>
<dbReference type="InterPro" id="IPR036909">
    <property type="entry name" value="Cyt_c-like_dom_sf"/>
</dbReference>
<gene>
    <name evidence="6" type="ORF">RM532_02485</name>
</gene>
<dbReference type="PROSITE" id="PS51007">
    <property type="entry name" value="CYTC"/>
    <property type="match status" value="1"/>
</dbReference>
<evidence type="ECO:0000256" key="4">
    <source>
        <dbReference type="PROSITE-ProRule" id="PRU00433"/>
    </source>
</evidence>
<evidence type="ECO:0000259" key="5">
    <source>
        <dbReference type="PROSITE" id="PS51007"/>
    </source>
</evidence>
<dbReference type="Proteomes" id="UP001251857">
    <property type="component" value="Unassembled WGS sequence"/>
</dbReference>
<evidence type="ECO:0000256" key="3">
    <source>
        <dbReference type="ARBA" id="ARBA00023004"/>
    </source>
</evidence>
<proteinExistence type="predicted"/>
<evidence type="ECO:0000256" key="2">
    <source>
        <dbReference type="ARBA" id="ARBA00022723"/>
    </source>
</evidence>
<name>A0ABU3BX31_9GAMM</name>
<dbReference type="EMBL" id="JAVRIB010000002">
    <property type="protein sequence ID" value="MDT0633820.1"/>
    <property type="molecule type" value="Genomic_DNA"/>
</dbReference>
<evidence type="ECO:0000313" key="6">
    <source>
        <dbReference type="EMBL" id="MDT0633820.1"/>
    </source>
</evidence>
<keyword evidence="7" id="KW-1185">Reference proteome</keyword>
<dbReference type="RefSeq" id="WP_311651546.1">
    <property type="nucleotide sequence ID" value="NZ_JAVRIB010000002.1"/>
</dbReference>
<accession>A0ABU3BX31</accession>
<keyword evidence="3 4" id="KW-0408">Iron</keyword>
<comment type="caution">
    <text evidence="6">The sequence shown here is derived from an EMBL/GenBank/DDBJ whole genome shotgun (WGS) entry which is preliminary data.</text>
</comment>
<feature type="domain" description="Cytochrome c" evidence="5">
    <location>
        <begin position="15"/>
        <end position="100"/>
    </location>
</feature>
<organism evidence="6 7">
    <name type="scientific">Spectribacter hydrogenoxidans</name>
    <dbReference type="NCBI Taxonomy" id="3075608"/>
    <lineage>
        <taxon>Bacteria</taxon>
        <taxon>Pseudomonadati</taxon>
        <taxon>Pseudomonadota</taxon>
        <taxon>Gammaproteobacteria</taxon>
        <taxon>Salinisphaerales</taxon>
        <taxon>Salinisphaeraceae</taxon>
        <taxon>Spectribacter</taxon>
    </lineage>
</organism>